<reference evidence="7 8" key="1">
    <citation type="submission" date="2016-10" db="EMBL/GenBank/DDBJ databases">
        <authorList>
            <person name="de Groot N.N."/>
        </authorList>
    </citation>
    <scope>NUCLEOTIDE SEQUENCE [LARGE SCALE GENOMIC DNA]</scope>
    <source>
        <strain evidence="7 8">DSM 23399</strain>
    </source>
</reference>
<dbReference type="Pfam" id="PF04002">
    <property type="entry name" value="RadC"/>
    <property type="match status" value="1"/>
</dbReference>
<dbReference type="PANTHER" id="PTHR30471:SF3">
    <property type="entry name" value="UPF0758 PROTEIN YEES-RELATED"/>
    <property type="match status" value="1"/>
</dbReference>
<dbReference type="RefSeq" id="WP_092899385.1">
    <property type="nucleotide sequence ID" value="NZ_FOKK01000014.1"/>
</dbReference>
<dbReference type="GO" id="GO:0008237">
    <property type="term" value="F:metallopeptidase activity"/>
    <property type="evidence" value="ECO:0007669"/>
    <property type="project" value="UniProtKB-KW"/>
</dbReference>
<accession>A0A1I1BI85</accession>
<dbReference type="Proteomes" id="UP000198790">
    <property type="component" value="Unassembled WGS sequence"/>
</dbReference>
<dbReference type="InterPro" id="IPR037518">
    <property type="entry name" value="MPN"/>
</dbReference>
<gene>
    <name evidence="7" type="ORF">SAMN04489723_11434</name>
</gene>
<keyword evidence="8" id="KW-1185">Reference proteome</keyword>
<dbReference type="EMBL" id="FOKK01000014">
    <property type="protein sequence ID" value="SFB50074.1"/>
    <property type="molecule type" value="Genomic_DNA"/>
</dbReference>
<dbReference type="AlphaFoldDB" id="A0A1I1BI85"/>
<organism evidence="7 8">
    <name type="scientific">Algoriphagus aquimarinus</name>
    <dbReference type="NCBI Taxonomy" id="237018"/>
    <lineage>
        <taxon>Bacteria</taxon>
        <taxon>Pseudomonadati</taxon>
        <taxon>Bacteroidota</taxon>
        <taxon>Cytophagia</taxon>
        <taxon>Cytophagales</taxon>
        <taxon>Cyclobacteriaceae</taxon>
        <taxon>Algoriphagus</taxon>
    </lineage>
</organism>
<feature type="domain" description="MPN" evidence="6">
    <location>
        <begin position="31"/>
        <end position="156"/>
    </location>
</feature>
<keyword evidence="4" id="KW-0862">Zinc</keyword>
<dbReference type="OrthoDB" id="9804482at2"/>
<keyword evidence="1" id="KW-0645">Protease</keyword>
<dbReference type="Gene3D" id="3.40.140.10">
    <property type="entry name" value="Cytidine Deaminase, domain 2"/>
    <property type="match status" value="1"/>
</dbReference>
<keyword evidence="5" id="KW-0482">Metalloprotease</keyword>
<dbReference type="InterPro" id="IPR025657">
    <property type="entry name" value="RadC_JAB"/>
</dbReference>
<dbReference type="InterPro" id="IPR001405">
    <property type="entry name" value="UPF0758"/>
</dbReference>
<evidence type="ECO:0000256" key="1">
    <source>
        <dbReference type="ARBA" id="ARBA00022670"/>
    </source>
</evidence>
<evidence type="ECO:0000256" key="5">
    <source>
        <dbReference type="ARBA" id="ARBA00023049"/>
    </source>
</evidence>
<evidence type="ECO:0000256" key="4">
    <source>
        <dbReference type="ARBA" id="ARBA00022833"/>
    </source>
</evidence>
<name>A0A1I1BI85_9BACT</name>
<proteinExistence type="predicted"/>
<dbReference type="SUPFAM" id="SSF102712">
    <property type="entry name" value="JAB1/MPN domain"/>
    <property type="match status" value="1"/>
</dbReference>
<dbReference type="GO" id="GO:0006508">
    <property type="term" value="P:proteolysis"/>
    <property type="evidence" value="ECO:0007669"/>
    <property type="project" value="UniProtKB-KW"/>
</dbReference>
<dbReference type="GO" id="GO:0046872">
    <property type="term" value="F:metal ion binding"/>
    <property type="evidence" value="ECO:0007669"/>
    <property type="project" value="UniProtKB-KW"/>
</dbReference>
<keyword evidence="2" id="KW-0479">Metal-binding</keyword>
<evidence type="ECO:0000313" key="7">
    <source>
        <dbReference type="EMBL" id="SFB50074.1"/>
    </source>
</evidence>
<dbReference type="PROSITE" id="PS50249">
    <property type="entry name" value="MPN"/>
    <property type="match status" value="1"/>
</dbReference>
<sequence>MDTLERKNDLFEVAEIKLSYSGKVKNSLRPRVESSRQVYEVFAQAWDNERIEFVEDFKVMLLSRANRVLGIVNISSGGTAGTVVDVKLVYAAAIKSNSSSVILAHNHPSGNLMPSEQDKRLTQRIKQAGVILDIPVLDHVIMTAEGYYSFADEGEL</sequence>
<dbReference type="PANTHER" id="PTHR30471">
    <property type="entry name" value="DNA REPAIR PROTEIN RADC"/>
    <property type="match status" value="1"/>
</dbReference>
<evidence type="ECO:0000313" key="8">
    <source>
        <dbReference type="Proteomes" id="UP000198790"/>
    </source>
</evidence>
<dbReference type="PROSITE" id="PS01302">
    <property type="entry name" value="UPF0758"/>
    <property type="match status" value="1"/>
</dbReference>
<dbReference type="InterPro" id="IPR020891">
    <property type="entry name" value="UPF0758_CS"/>
</dbReference>
<dbReference type="CDD" id="cd08071">
    <property type="entry name" value="MPN_DUF2466"/>
    <property type="match status" value="1"/>
</dbReference>
<evidence type="ECO:0000256" key="2">
    <source>
        <dbReference type="ARBA" id="ARBA00022723"/>
    </source>
</evidence>
<keyword evidence="3" id="KW-0378">Hydrolase</keyword>
<dbReference type="STRING" id="237018.SAMN04489723_11434"/>
<evidence type="ECO:0000256" key="3">
    <source>
        <dbReference type="ARBA" id="ARBA00022801"/>
    </source>
</evidence>
<evidence type="ECO:0000259" key="6">
    <source>
        <dbReference type="PROSITE" id="PS50249"/>
    </source>
</evidence>
<protein>
    <submittedName>
        <fullName evidence="7">DNA repair protein RadC</fullName>
    </submittedName>
</protein>